<organism evidence="1 2">
    <name type="scientific">Citrullus colocynthis</name>
    <name type="common">colocynth</name>
    <dbReference type="NCBI Taxonomy" id="252529"/>
    <lineage>
        <taxon>Eukaryota</taxon>
        <taxon>Viridiplantae</taxon>
        <taxon>Streptophyta</taxon>
        <taxon>Embryophyta</taxon>
        <taxon>Tracheophyta</taxon>
        <taxon>Spermatophyta</taxon>
        <taxon>Magnoliopsida</taxon>
        <taxon>eudicotyledons</taxon>
        <taxon>Gunneridae</taxon>
        <taxon>Pentapetalae</taxon>
        <taxon>rosids</taxon>
        <taxon>fabids</taxon>
        <taxon>Cucurbitales</taxon>
        <taxon>Cucurbitaceae</taxon>
        <taxon>Benincaseae</taxon>
        <taxon>Citrullus</taxon>
    </lineage>
</organism>
<reference evidence="1 2" key="1">
    <citation type="submission" date="2024-03" db="EMBL/GenBank/DDBJ databases">
        <authorList>
            <person name="Gkanogiannis A."/>
            <person name="Becerra Lopez-Lavalle L."/>
        </authorList>
    </citation>
    <scope>NUCLEOTIDE SEQUENCE [LARGE SCALE GENOMIC DNA]</scope>
</reference>
<dbReference type="Proteomes" id="UP001642487">
    <property type="component" value="Chromosome 8"/>
</dbReference>
<evidence type="ECO:0000313" key="1">
    <source>
        <dbReference type="EMBL" id="CAK9327587.1"/>
    </source>
</evidence>
<feature type="non-terminal residue" evidence="1">
    <location>
        <position position="63"/>
    </location>
</feature>
<dbReference type="EMBL" id="OZ021742">
    <property type="protein sequence ID" value="CAK9327587.1"/>
    <property type="molecule type" value="Genomic_DNA"/>
</dbReference>
<gene>
    <name evidence="1" type="ORF">CITCOLO1_LOCUS19973</name>
</gene>
<name>A0ABP0Z467_9ROSI</name>
<keyword evidence="2" id="KW-1185">Reference proteome</keyword>
<feature type="non-terminal residue" evidence="1">
    <location>
        <position position="1"/>
    </location>
</feature>
<evidence type="ECO:0000313" key="2">
    <source>
        <dbReference type="Proteomes" id="UP001642487"/>
    </source>
</evidence>
<accession>A0ABP0Z467</accession>
<protein>
    <submittedName>
        <fullName evidence="1">Uncharacterized protein</fullName>
    </submittedName>
</protein>
<proteinExistence type="predicted"/>
<sequence length="63" mass="7053">CENEHVKNRKGTQMATGDPILKVPIAIGTQLFDRLSNSLLKNAHVNPFFPLTHPSLTRVLFLL</sequence>